<evidence type="ECO:0000256" key="2">
    <source>
        <dbReference type="ARBA" id="ARBA00022559"/>
    </source>
</evidence>
<dbReference type="AlphaFoldDB" id="A0A813ED97"/>
<keyword evidence="6" id="KW-0676">Redox-active center</keyword>
<dbReference type="InterPro" id="IPR013766">
    <property type="entry name" value="Thioredoxin_domain"/>
</dbReference>
<dbReference type="CDD" id="cd03013">
    <property type="entry name" value="PRX5_like"/>
    <property type="match status" value="1"/>
</dbReference>
<reference evidence="8" key="1">
    <citation type="submission" date="2021-02" db="EMBL/GenBank/DDBJ databases">
        <authorList>
            <person name="Dougan E. K."/>
            <person name="Rhodes N."/>
            <person name="Thang M."/>
            <person name="Chan C."/>
        </authorList>
    </citation>
    <scope>NUCLEOTIDE SEQUENCE</scope>
</reference>
<sequence length="191" mass="20270">MFARRVGMTVATRTAARPVLAARAFASVGDKIPDVALDFGFPPEAVSMAKRCAGKKVIVVGLPGAFTPTCSTKSIPGYLTSQHALRGQGVDEVIIMAVNDGAVMKAWAKDQQSEGSMLTFMGDTRCEFSKALKLTIEPTPGLLGNTRCKRFSMYIDNGVIKVLNIAEGPGDPTGDGNPTVSFVEKMLADIK</sequence>
<feature type="domain" description="Thioredoxin" evidence="7">
    <location>
        <begin position="26"/>
        <end position="188"/>
    </location>
</feature>
<dbReference type="GO" id="GO:0042744">
    <property type="term" value="P:hydrogen peroxide catabolic process"/>
    <property type="evidence" value="ECO:0007669"/>
    <property type="project" value="TreeGrafter"/>
</dbReference>
<dbReference type="Pfam" id="PF08534">
    <property type="entry name" value="Redoxin"/>
    <property type="match status" value="1"/>
</dbReference>
<dbReference type="GO" id="GO:0045454">
    <property type="term" value="P:cell redox homeostasis"/>
    <property type="evidence" value="ECO:0007669"/>
    <property type="project" value="TreeGrafter"/>
</dbReference>
<dbReference type="PANTHER" id="PTHR10430:SF16">
    <property type="entry name" value="PEROXIREDOXIN-5, MITOCHONDRIAL"/>
    <property type="match status" value="1"/>
</dbReference>
<evidence type="ECO:0000313" key="10">
    <source>
        <dbReference type="Proteomes" id="UP000654075"/>
    </source>
</evidence>
<protein>
    <recommendedName>
        <fullName evidence="7">Thioredoxin domain-containing protein</fullName>
    </recommendedName>
</protein>
<feature type="active site" description="Cysteine sulfenic acid (-SOH) intermediate" evidence="5">
    <location>
        <position position="70"/>
    </location>
</feature>
<keyword evidence="2 6" id="KW-0575">Peroxidase</keyword>
<evidence type="ECO:0000256" key="4">
    <source>
        <dbReference type="ARBA" id="ARBA00023002"/>
    </source>
</evidence>
<dbReference type="InterPro" id="IPR013740">
    <property type="entry name" value="Redoxin"/>
</dbReference>
<accession>A0A813ED97</accession>
<dbReference type="GO" id="GO:0034599">
    <property type="term" value="P:cellular response to oxidative stress"/>
    <property type="evidence" value="ECO:0007669"/>
    <property type="project" value="InterPro"/>
</dbReference>
<evidence type="ECO:0000256" key="1">
    <source>
        <dbReference type="ARBA" id="ARBA00010505"/>
    </source>
</evidence>
<dbReference type="SUPFAM" id="SSF52833">
    <property type="entry name" value="Thioredoxin-like"/>
    <property type="match status" value="1"/>
</dbReference>
<dbReference type="Gene3D" id="3.40.30.10">
    <property type="entry name" value="Glutaredoxin"/>
    <property type="match status" value="1"/>
</dbReference>
<comment type="caution">
    <text evidence="8">The sequence shown here is derived from an EMBL/GenBank/DDBJ whole genome shotgun (WGS) entry which is preliminary data.</text>
</comment>
<evidence type="ECO:0000256" key="3">
    <source>
        <dbReference type="ARBA" id="ARBA00022862"/>
    </source>
</evidence>
<evidence type="ECO:0000259" key="7">
    <source>
        <dbReference type="PROSITE" id="PS51352"/>
    </source>
</evidence>
<gene>
    <name evidence="8" type="ORF">PGLA1383_LOCUS16885</name>
    <name evidence="9" type="ORF">PGLA2088_LOCUS23571</name>
</gene>
<dbReference type="OrthoDB" id="307759at2759"/>
<keyword evidence="10" id="KW-1185">Reference proteome</keyword>
<dbReference type="PANTHER" id="PTHR10430">
    <property type="entry name" value="PEROXIREDOXIN"/>
    <property type="match status" value="1"/>
</dbReference>
<dbReference type="OMA" id="AMNGWKE"/>
<dbReference type="Proteomes" id="UP000654075">
    <property type="component" value="Unassembled WGS sequence"/>
</dbReference>
<dbReference type="EMBL" id="CAJNNW010026217">
    <property type="protein sequence ID" value="CAE8683691.1"/>
    <property type="molecule type" value="Genomic_DNA"/>
</dbReference>
<dbReference type="PROSITE" id="PS51352">
    <property type="entry name" value="THIOREDOXIN_2"/>
    <property type="match status" value="1"/>
</dbReference>
<dbReference type="EMBL" id="CAJNNV010010304">
    <property type="protein sequence ID" value="CAE8598479.1"/>
    <property type="molecule type" value="Genomic_DNA"/>
</dbReference>
<comment type="similarity">
    <text evidence="1 6">Belongs to the peroxiredoxin family. Prx5 subfamily.</text>
</comment>
<proteinExistence type="inferred from homology"/>
<dbReference type="InterPro" id="IPR036249">
    <property type="entry name" value="Thioredoxin-like_sf"/>
</dbReference>
<dbReference type="Proteomes" id="UP000626109">
    <property type="component" value="Unassembled WGS sequence"/>
</dbReference>
<dbReference type="GO" id="GO:0008379">
    <property type="term" value="F:thioredoxin peroxidase activity"/>
    <property type="evidence" value="ECO:0007669"/>
    <property type="project" value="InterPro"/>
</dbReference>
<keyword evidence="3 6" id="KW-0049">Antioxidant</keyword>
<comment type="function">
    <text evidence="6">Thiol-specific peroxidase that catalyzes the reduction of hydrogen peroxide and organic hydroperoxides to water and alcohols, respectively. Plays a role in cell protection against oxidative stress by detoxifying peroxides.</text>
</comment>
<evidence type="ECO:0000256" key="5">
    <source>
        <dbReference type="PIRSR" id="PIRSR637944-1"/>
    </source>
</evidence>
<dbReference type="GO" id="GO:0005737">
    <property type="term" value="C:cytoplasm"/>
    <property type="evidence" value="ECO:0007669"/>
    <property type="project" value="TreeGrafter"/>
</dbReference>
<dbReference type="InterPro" id="IPR037944">
    <property type="entry name" value="PRX5-like"/>
</dbReference>
<evidence type="ECO:0000313" key="9">
    <source>
        <dbReference type="EMBL" id="CAE8683691.1"/>
    </source>
</evidence>
<organism evidence="8 10">
    <name type="scientific">Polarella glacialis</name>
    <name type="common">Dinoflagellate</name>
    <dbReference type="NCBI Taxonomy" id="89957"/>
    <lineage>
        <taxon>Eukaryota</taxon>
        <taxon>Sar</taxon>
        <taxon>Alveolata</taxon>
        <taxon>Dinophyceae</taxon>
        <taxon>Suessiales</taxon>
        <taxon>Suessiaceae</taxon>
        <taxon>Polarella</taxon>
    </lineage>
</organism>
<keyword evidence="4 6" id="KW-0560">Oxidoreductase</keyword>
<evidence type="ECO:0000256" key="6">
    <source>
        <dbReference type="RuleBase" id="RU366011"/>
    </source>
</evidence>
<name>A0A813ED97_POLGL</name>
<evidence type="ECO:0000313" key="8">
    <source>
        <dbReference type="EMBL" id="CAE8598479.1"/>
    </source>
</evidence>